<dbReference type="InterPro" id="IPR056002">
    <property type="entry name" value="DUF7580"/>
</dbReference>
<proteinExistence type="predicted"/>
<name>W9YBF9_9EURO</name>
<organism evidence="2 3">
    <name type="scientific">Capronia epimyces CBS 606.96</name>
    <dbReference type="NCBI Taxonomy" id="1182542"/>
    <lineage>
        <taxon>Eukaryota</taxon>
        <taxon>Fungi</taxon>
        <taxon>Dikarya</taxon>
        <taxon>Ascomycota</taxon>
        <taxon>Pezizomycotina</taxon>
        <taxon>Eurotiomycetes</taxon>
        <taxon>Chaetothyriomycetidae</taxon>
        <taxon>Chaetothyriales</taxon>
        <taxon>Herpotrichiellaceae</taxon>
        <taxon>Capronia</taxon>
    </lineage>
</organism>
<reference evidence="2 3" key="1">
    <citation type="submission" date="2013-03" db="EMBL/GenBank/DDBJ databases">
        <title>The Genome Sequence of Capronia epimyces CBS 606.96.</title>
        <authorList>
            <consortium name="The Broad Institute Genomics Platform"/>
            <person name="Cuomo C."/>
            <person name="de Hoog S."/>
            <person name="Gorbushina A."/>
            <person name="Walker B."/>
            <person name="Young S.K."/>
            <person name="Zeng Q."/>
            <person name="Gargeya S."/>
            <person name="Fitzgerald M."/>
            <person name="Haas B."/>
            <person name="Abouelleil A."/>
            <person name="Allen A.W."/>
            <person name="Alvarado L."/>
            <person name="Arachchi H.M."/>
            <person name="Berlin A.M."/>
            <person name="Chapman S.B."/>
            <person name="Gainer-Dewar J."/>
            <person name="Goldberg J."/>
            <person name="Griggs A."/>
            <person name="Gujja S."/>
            <person name="Hansen M."/>
            <person name="Howarth C."/>
            <person name="Imamovic A."/>
            <person name="Ireland A."/>
            <person name="Larimer J."/>
            <person name="McCowan C."/>
            <person name="Murphy C."/>
            <person name="Pearson M."/>
            <person name="Poon T.W."/>
            <person name="Priest M."/>
            <person name="Roberts A."/>
            <person name="Saif S."/>
            <person name="Shea T."/>
            <person name="Sisk P."/>
            <person name="Sykes S."/>
            <person name="Wortman J."/>
            <person name="Nusbaum C."/>
            <person name="Birren B."/>
        </authorList>
    </citation>
    <scope>NUCLEOTIDE SEQUENCE [LARGE SCALE GENOMIC DNA]</scope>
    <source>
        <strain evidence="2 3">CBS 606.96</strain>
    </source>
</reference>
<dbReference type="PANTHER" id="PTHR35186:SF4">
    <property type="entry name" value="PRION-INHIBITION AND PROPAGATION HELO DOMAIN-CONTAINING PROTEIN"/>
    <property type="match status" value="1"/>
</dbReference>
<dbReference type="PANTHER" id="PTHR35186">
    <property type="entry name" value="ANK_REP_REGION DOMAIN-CONTAINING PROTEIN"/>
    <property type="match status" value="1"/>
</dbReference>
<dbReference type="RefSeq" id="XP_007731875.1">
    <property type="nucleotide sequence ID" value="XM_007733685.1"/>
</dbReference>
<feature type="domain" description="DUF7580" evidence="1">
    <location>
        <begin position="334"/>
        <end position="576"/>
    </location>
</feature>
<sequence>MAEAAGLVLAVVLAILENYEDTAKGFRAFKEYSYGVRTNFKVLKIQEVIFRKANERLLCHCVDDDHAKQMLTDRQHQSWQDEQVARGYVERLGDSCSAFEDSIALISEELASLRATLNKHVASDGEPADMFKKRIKYAFRQPQIEVSLTALKDKTRDLVTLVDLTEPQQLKVNKAVHSTVTRKELERFARIKETAEDLYRALGHACTKHSNHQAHLSLEPICSDTAQIRFTIAFSQLSLTDTENDLRRPSASTWLTVESTIAGRIQSTVEAGPLLQTQTSLKRAFDEQATLPGRQQKKATRPKKCLRFQEPSSHIEPRASRTRIPPPLTNLYNNNNFCDQIRKFIEASQPSSNAVGFFEVPGESKHLVYIDSKTQTVMQSSTTSSFIDLQAALRSANPDRPSPGFALARKITLAHQLAKAVLQFHLTPWLENSWSSQEVLLSTKDVAEAEATDLKAFITAQIVGQRGTPARAESIPSPIVVRNRLLFSLGIMLLELAFHKPLVELMVEGDRDLAYSGNTEYLAAERLARQVSAHMGPRYAEVVRKCIHCDFGCGFDMKQSRLREGYYRDVVCELEKLESRMKFL</sequence>
<dbReference type="eggNOG" id="ENOG502T2W1">
    <property type="taxonomic scope" value="Eukaryota"/>
</dbReference>
<evidence type="ECO:0000313" key="2">
    <source>
        <dbReference type="EMBL" id="EXJ86596.1"/>
    </source>
</evidence>
<evidence type="ECO:0000259" key="1">
    <source>
        <dbReference type="Pfam" id="PF24476"/>
    </source>
</evidence>
<comment type="caution">
    <text evidence="2">The sequence shown here is derived from an EMBL/GenBank/DDBJ whole genome shotgun (WGS) entry which is preliminary data.</text>
</comment>
<dbReference type="AlphaFoldDB" id="W9YBF9"/>
<protein>
    <recommendedName>
        <fullName evidence="1">DUF7580 domain-containing protein</fullName>
    </recommendedName>
</protein>
<dbReference type="GeneID" id="19167675"/>
<dbReference type="EMBL" id="AMGY01000003">
    <property type="protein sequence ID" value="EXJ86596.1"/>
    <property type="molecule type" value="Genomic_DNA"/>
</dbReference>
<dbReference type="HOGENOM" id="CLU_026305_3_1_1"/>
<accession>W9YBF9</accession>
<dbReference type="OrthoDB" id="4160356at2759"/>
<dbReference type="Proteomes" id="UP000019478">
    <property type="component" value="Unassembled WGS sequence"/>
</dbReference>
<dbReference type="STRING" id="1182542.W9YBF9"/>
<evidence type="ECO:0000313" key="3">
    <source>
        <dbReference type="Proteomes" id="UP000019478"/>
    </source>
</evidence>
<gene>
    <name evidence="2" type="ORF">A1O3_03549</name>
</gene>
<dbReference type="Pfam" id="PF24476">
    <property type="entry name" value="DUF7580"/>
    <property type="match status" value="1"/>
</dbReference>
<keyword evidence="3" id="KW-1185">Reference proteome</keyword>